<gene>
    <name evidence="5" type="ORF">NBRC116591_11430</name>
</gene>
<dbReference type="InterPro" id="IPR020045">
    <property type="entry name" value="DNA_polI_H3TH"/>
</dbReference>
<feature type="domain" description="5'-3' exonuclease" evidence="4">
    <location>
        <begin position="2"/>
        <end position="275"/>
    </location>
</feature>
<dbReference type="Gene3D" id="1.10.150.20">
    <property type="entry name" value="5' to 3' exonuclease, C-terminal subdomain"/>
    <property type="match status" value="1"/>
</dbReference>
<dbReference type="InterPro" id="IPR008918">
    <property type="entry name" value="HhH2"/>
</dbReference>
<dbReference type="Proteomes" id="UP001465153">
    <property type="component" value="Unassembled WGS sequence"/>
</dbReference>
<evidence type="ECO:0000256" key="1">
    <source>
        <dbReference type="ARBA" id="ARBA00022722"/>
    </source>
</evidence>
<dbReference type="InterPro" id="IPR020046">
    <property type="entry name" value="5-3_exonucl_a-hlix_arch_N"/>
</dbReference>
<name>A0ABQ0A729_9GAMM</name>
<accession>A0ABQ0A729</accession>
<dbReference type="PANTHER" id="PTHR42646:SF2">
    <property type="entry name" value="5'-3' EXONUCLEASE FAMILY PROTEIN"/>
    <property type="match status" value="1"/>
</dbReference>
<dbReference type="RefSeq" id="WP_353302007.1">
    <property type="nucleotide sequence ID" value="NZ_BAABWN010000003.1"/>
</dbReference>
<evidence type="ECO:0000313" key="6">
    <source>
        <dbReference type="Proteomes" id="UP001465153"/>
    </source>
</evidence>
<proteinExistence type="predicted"/>
<keyword evidence="2" id="KW-0378">Hydrolase</keyword>
<dbReference type="SMART" id="SM00475">
    <property type="entry name" value="53EXOc"/>
    <property type="match status" value="1"/>
</dbReference>
<reference evidence="5 6" key="1">
    <citation type="submission" date="2024-04" db="EMBL/GenBank/DDBJ databases">
        <title>Draft genome sequence of Sessilibacter corallicola NBRC 116591.</title>
        <authorList>
            <person name="Miyakawa T."/>
            <person name="Kusuya Y."/>
            <person name="Miura T."/>
        </authorList>
    </citation>
    <scope>NUCLEOTIDE SEQUENCE [LARGE SCALE GENOMIC DNA]</scope>
    <source>
        <strain evidence="5 6">KU-00831-HH</strain>
    </source>
</reference>
<evidence type="ECO:0000313" key="5">
    <source>
        <dbReference type="EMBL" id="GAA6167333.1"/>
    </source>
</evidence>
<dbReference type="Gene3D" id="3.40.50.1010">
    <property type="entry name" value="5'-nuclease"/>
    <property type="match status" value="1"/>
</dbReference>
<evidence type="ECO:0000256" key="3">
    <source>
        <dbReference type="ARBA" id="ARBA00023125"/>
    </source>
</evidence>
<sequence length="305" mass="34320">MNYKQSAFLIDSCAYFFRYYFSDVYQYFSDEGHASGGVYGFTSFLLSILEKYSPGFGACCFDEALDTCFRNDIYPQYKANRAAPDEDIEFQLGACKQIAELLGFSVFAHNRYEADDLIGSLVRQVCEDLSSKNSCESLFIISGDKDFYQLLDDSRVVLWDITKKAPITQSDCNELTQLLPEQWIDFQTLVGDAVDNVPGVKGVGVKTATQLLHQYGSLTGIVENIEQLNTLKIRNIKNIQSQIQENISSIAVSKILVTIEKNLTLIDKNDDIVVKPISFDGAAKFCCQMGFPNLVNRIERLIQLN</sequence>
<comment type="caution">
    <text evidence="5">The sequence shown here is derived from an EMBL/GenBank/DDBJ whole genome shotgun (WGS) entry which is preliminary data.</text>
</comment>
<keyword evidence="6" id="KW-1185">Reference proteome</keyword>
<keyword evidence="5" id="KW-0269">Exonuclease</keyword>
<dbReference type="SUPFAM" id="SSF88723">
    <property type="entry name" value="PIN domain-like"/>
    <property type="match status" value="1"/>
</dbReference>
<dbReference type="InterPro" id="IPR002421">
    <property type="entry name" value="5-3_exonuclease"/>
</dbReference>
<dbReference type="Pfam" id="PF02739">
    <property type="entry name" value="5_3_exonuc_N"/>
    <property type="match status" value="1"/>
</dbReference>
<evidence type="ECO:0000256" key="2">
    <source>
        <dbReference type="ARBA" id="ARBA00022801"/>
    </source>
</evidence>
<dbReference type="EMBL" id="BAABWN010000003">
    <property type="protein sequence ID" value="GAA6167333.1"/>
    <property type="molecule type" value="Genomic_DNA"/>
</dbReference>
<dbReference type="GO" id="GO:0004527">
    <property type="term" value="F:exonuclease activity"/>
    <property type="evidence" value="ECO:0007669"/>
    <property type="project" value="UniProtKB-KW"/>
</dbReference>
<dbReference type="Pfam" id="PF01367">
    <property type="entry name" value="5_3_exonuc"/>
    <property type="match status" value="1"/>
</dbReference>
<keyword evidence="1" id="KW-0540">Nuclease</keyword>
<dbReference type="InterPro" id="IPR038969">
    <property type="entry name" value="FEN"/>
</dbReference>
<organism evidence="5 6">
    <name type="scientific">Sessilibacter corallicola</name>
    <dbReference type="NCBI Taxonomy" id="2904075"/>
    <lineage>
        <taxon>Bacteria</taxon>
        <taxon>Pseudomonadati</taxon>
        <taxon>Pseudomonadota</taxon>
        <taxon>Gammaproteobacteria</taxon>
        <taxon>Cellvibrionales</taxon>
        <taxon>Cellvibrionaceae</taxon>
        <taxon>Sessilibacter</taxon>
    </lineage>
</organism>
<protein>
    <submittedName>
        <fullName evidence="5">5'-3' exonuclease H3TH domain-containing protein</fullName>
    </submittedName>
</protein>
<dbReference type="CDD" id="cd09898">
    <property type="entry name" value="H3TH_53EXO"/>
    <property type="match status" value="1"/>
</dbReference>
<dbReference type="PANTHER" id="PTHR42646">
    <property type="entry name" value="FLAP ENDONUCLEASE XNI"/>
    <property type="match status" value="1"/>
</dbReference>
<dbReference type="InterPro" id="IPR029060">
    <property type="entry name" value="PIN-like_dom_sf"/>
</dbReference>
<keyword evidence="3" id="KW-0238">DNA-binding</keyword>
<dbReference type="SUPFAM" id="SSF47807">
    <property type="entry name" value="5' to 3' exonuclease, C-terminal subdomain"/>
    <property type="match status" value="1"/>
</dbReference>
<evidence type="ECO:0000259" key="4">
    <source>
        <dbReference type="SMART" id="SM00475"/>
    </source>
</evidence>
<dbReference type="InterPro" id="IPR036279">
    <property type="entry name" value="5-3_exonuclease_C_sf"/>
</dbReference>
<dbReference type="SMART" id="SM00279">
    <property type="entry name" value="HhH2"/>
    <property type="match status" value="1"/>
</dbReference>
<dbReference type="CDD" id="cd09859">
    <property type="entry name" value="PIN_53EXO"/>
    <property type="match status" value="1"/>
</dbReference>